<proteinExistence type="predicted"/>
<evidence type="ECO:0000313" key="2">
    <source>
        <dbReference type="EMBL" id="KZP25256.1"/>
    </source>
</evidence>
<keyword evidence="1" id="KW-0812">Transmembrane</keyword>
<dbReference type="Proteomes" id="UP000076532">
    <property type="component" value="Unassembled WGS sequence"/>
</dbReference>
<dbReference type="AlphaFoldDB" id="A0A166NPX6"/>
<keyword evidence="1" id="KW-1133">Transmembrane helix</keyword>
<evidence type="ECO:0000256" key="1">
    <source>
        <dbReference type="SAM" id="Phobius"/>
    </source>
</evidence>
<name>A0A166NPX6_9AGAM</name>
<feature type="transmembrane region" description="Helical" evidence="1">
    <location>
        <begin position="20"/>
        <end position="46"/>
    </location>
</feature>
<evidence type="ECO:0000313" key="3">
    <source>
        <dbReference type="Proteomes" id="UP000076532"/>
    </source>
</evidence>
<keyword evidence="1" id="KW-0472">Membrane</keyword>
<dbReference type="OrthoDB" id="3233375at2759"/>
<gene>
    <name evidence="2" type="ORF">FIBSPDRAFT_950617</name>
</gene>
<dbReference type="EMBL" id="KV417522">
    <property type="protein sequence ID" value="KZP25256.1"/>
    <property type="molecule type" value="Genomic_DNA"/>
</dbReference>
<keyword evidence="3" id="KW-1185">Reference proteome</keyword>
<sequence>MRASSTASTVHSPVSGPGRAVLSLSSSGCGLGVLLCMLFVLVVIAVRTVKGGNASDEEVEYRGITLVTGATEAIAAPPQYASSKVSARSPRTTTASASFSSVFTGLFPAARGVPQIEVTFDMEALNILDL</sequence>
<reference evidence="2 3" key="1">
    <citation type="journal article" date="2016" name="Mol. Biol. Evol.">
        <title>Comparative Genomics of Early-Diverging Mushroom-Forming Fungi Provides Insights into the Origins of Lignocellulose Decay Capabilities.</title>
        <authorList>
            <person name="Nagy L.G."/>
            <person name="Riley R."/>
            <person name="Tritt A."/>
            <person name="Adam C."/>
            <person name="Daum C."/>
            <person name="Floudas D."/>
            <person name="Sun H."/>
            <person name="Yadav J.S."/>
            <person name="Pangilinan J."/>
            <person name="Larsson K.H."/>
            <person name="Matsuura K."/>
            <person name="Barry K."/>
            <person name="Labutti K."/>
            <person name="Kuo R."/>
            <person name="Ohm R.A."/>
            <person name="Bhattacharya S.S."/>
            <person name="Shirouzu T."/>
            <person name="Yoshinaga Y."/>
            <person name="Martin F.M."/>
            <person name="Grigoriev I.V."/>
            <person name="Hibbett D.S."/>
        </authorList>
    </citation>
    <scope>NUCLEOTIDE SEQUENCE [LARGE SCALE GENOMIC DNA]</scope>
    <source>
        <strain evidence="2 3">CBS 109695</strain>
    </source>
</reference>
<organism evidence="2 3">
    <name type="scientific">Athelia psychrophila</name>
    <dbReference type="NCBI Taxonomy" id="1759441"/>
    <lineage>
        <taxon>Eukaryota</taxon>
        <taxon>Fungi</taxon>
        <taxon>Dikarya</taxon>
        <taxon>Basidiomycota</taxon>
        <taxon>Agaricomycotina</taxon>
        <taxon>Agaricomycetes</taxon>
        <taxon>Agaricomycetidae</taxon>
        <taxon>Atheliales</taxon>
        <taxon>Atheliaceae</taxon>
        <taxon>Athelia</taxon>
    </lineage>
</organism>
<protein>
    <submittedName>
        <fullName evidence="2">Uncharacterized protein</fullName>
    </submittedName>
</protein>
<accession>A0A166NPX6</accession>